<evidence type="ECO:0000256" key="7">
    <source>
        <dbReference type="ARBA" id="ARBA00022723"/>
    </source>
</evidence>
<feature type="domain" description="Cytochrome b561 bacterial/Ni-hydrogenase" evidence="14">
    <location>
        <begin position="11"/>
        <end position="174"/>
    </location>
</feature>
<sequence>MSNHPLPVTKYSRPARWLHWSIAALLILTFALGVFLDNSSTDSLKFLLIKFHAPLGTLVGVLVLVRTYFAFKHPRPLPDPNWSALVKWASKVTHILLYVLPLALVISGIGIMALSGLSEMLITGQTQNWPALNELLPRTGHGVTSKLLLAAIVLHIAAAIYHQRIAKDNILDRMR</sequence>
<dbReference type="InterPro" id="IPR052168">
    <property type="entry name" value="Cytochrome_b561_oxidase"/>
</dbReference>
<evidence type="ECO:0000256" key="8">
    <source>
        <dbReference type="ARBA" id="ARBA00022982"/>
    </source>
</evidence>
<evidence type="ECO:0000256" key="12">
    <source>
        <dbReference type="ARBA" id="ARBA00037975"/>
    </source>
</evidence>
<dbReference type="GO" id="GO:0020037">
    <property type="term" value="F:heme binding"/>
    <property type="evidence" value="ECO:0007669"/>
    <property type="project" value="TreeGrafter"/>
</dbReference>
<dbReference type="RefSeq" id="WP_162889124.1">
    <property type="nucleotide sequence ID" value="NZ_CP021330.1"/>
</dbReference>
<dbReference type="GO" id="GO:0009055">
    <property type="term" value="F:electron transfer activity"/>
    <property type="evidence" value="ECO:0007669"/>
    <property type="project" value="InterPro"/>
</dbReference>
<evidence type="ECO:0000256" key="13">
    <source>
        <dbReference type="SAM" id="Phobius"/>
    </source>
</evidence>
<keyword evidence="7" id="KW-0479">Metal-binding</keyword>
<organism evidence="15 16">
    <name type="scientific">Maritalea myrionectae</name>
    <dbReference type="NCBI Taxonomy" id="454601"/>
    <lineage>
        <taxon>Bacteria</taxon>
        <taxon>Pseudomonadati</taxon>
        <taxon>Pseudomonadota</taxon>
        <taxon>Alphaproteobacteria</taxon>
        <taxon>Hyphomicrobiales</taxon>
        <taxon>Devosiaceae</taxon>
        <taxon>Maritalea</taxon>
    </lineage>
</organism>
<dbReference type="PANTHER" id="PTHR30529:SF1">
    <property type="entry name" value="CYTOCHROME B561 HOMOLOG 2"/>
    <property type="match status" value="1"/>
</dbReference>
<feature type="transmembrane region" description="Helical" evidence="13">
    <location>
        <begin position="92"/>
        <end position="114"/>
    </location>
</feature>
<evidence type="ECO:0000259" key="14">
    <source>
        <dbReference type="Pfam" id="PF01292"/>
    </source>
</evidence>
<keyword evidence="9 13" id="KW-1133">Transmembrane helix</keyword>
<gene>
    <name evidence="15" type="ORF">MXMO3_00762</name>
</gene>
<dbReference type="GO" id="GO:0022904">
    <property type="term" value="P:respiratory electron transport chain"/>
    <property type="evidence" value="ECO:0007669"/>
    <property type="project" value="InterPro"/>
</dbReference>
<comment type="subcellular location">
    <subcellularLocation>
        <location evidence="2">Cell membrane</location>
        <topology evidence="2">Multi-pass membrane protein</topology>
    </subcellularLocation>
</comment>
<accession>A0A2R4MBG2</accession>
<feature type="transmembrane region" description="Helical" evidence="13">
    <location>
        <begin position="17"/>
        <end position="36"/>
    </location>
</feature>
<protein>
    <recommendedName>
        <fullName evidence="14">Cytochrome b561 bacterial/Ni-hydrogenase domain-containing protein</fullName>
    </recommendedName>
</protein>
<keyword evidence="5" id="KW-0349">Heme</keyword>
<reference evidence="15 16" key="1">
    <citation type="submission" date="2017-05" db="EMBL/GenBank/DDBJ databases">
        <title>Genome Analysis of Maritalea myrionectae HL2708#5.</title>
        <authorList>
            <consortium name="Cotde Inc.-PKNU"/>
            <person name="Jang D."/>
            <person name="Oh H.-M."/>
        </authorList>
    </citation>
    <scope>NUCLEOTIDE SEQUENCE [LARGE SCALE GENOMIC DNA]</scope>
    <source>
        <strain evidence="15 16">HL2708#5</strain>
    </source>
</reference>
<dbReference type="Gene3D" id="1.20.950.20">
    <property type="entry name" value="Transmembrane di-heme cytochromes, Chain C"/>
    <property type="match status" value="1"/>
</dbReference>
<evidence type="ECO:0000256" key="2">
    <source>
        <dbReference type="ARBA" id="ARBA00004651"/>
    </source>
</evidence>
<keyword evidence="3" id="KW-0813">Transport</keyword>
<keyword evidence="8" id="KW-0249">Electron transport</keyword>
<comment type="cofactor">
    <cofactor evidence="1">
        <name>heme b</name>
        <dbReference type="ChEBI" id="CHEBI:60344"/>
    </cofactor>
</comment>
<evidence type="ECO:0000313" key="15">
    <source>
        <dbReference type="EMBL" id="AVX03294.1"/>
    </source>
</evidence>
<feature type="transmembrane region" description="Helical" evidence="13">
    <location>
        <begin position="147"/>
        <end position="166"/>
    </location>
</feature>
<dbReference type="Pfam" id="PF01292">
    <property type="entry name" value="Ni_hydr_CYTB"/>
    <property type="match status" value="1"/>
</dbReference>
<evidence type="ECO:0000256" key="4">
    <source>
        <dbReference type="ARBA" id="ARBA00022475"/>
    </source>
</evidence>
<dbReference type="STRING" id="1122213.GCA_000423365_02036"/>
<evidence type="ECO:0000256" key="6">
    <source>
        <dbReference type="ARBA" id="ARBA00022692"/>
    </source>
</evidence>
<dbReference type="GO" id="GO:0005886">
    <property type="term" value="C:plasma membrane"/>
    <property type="evidence" value="ECO:0007669"/>
    <property type="project" value="UniProtKB-SubCell"/>
</dbReference>
<evidence type="ECO:0000313" key="16">
    <source>
        <dbReference type="Proteomes" id="UP000258927"/>
    </source>
</evidence>
<dbReference type="EMBL" id="CP021330">
    <property type="protein sequence ID" value="AVX03294.1"/>
    <property type="molecule type" value="Genomic_DNA"/>
</dbReference>
<evidence type="ECO:0000256" key="5">
    <source>
        <dbReference type="ARBA" id="ARBA00022617"/>
    </source>
</evidence>
<feature type="transmembrane region" description="Helical" evidence="13">
    <location>
        <begin position="51"/>
        <end position="71"/>
    </location>
</feature>
<dbReference type="KEGG" id="mmyr:MXMO3_00762"/>
<dbReference type="InterPro" id="IPR011577">
    <property type="entry name" value="Cyt_b561_bac/Ni-Hgenase"/>
</dbReference>
<dbReference type="InterPro" id="IPR016174">
    <property type="entry name" value="Di-haem_cyt_TM"/>
</dbReference>
<evidence type="ECO:0000256" key="9">
    <source>
        <dbReference type="ARBA" id="ARBA00022989"/>
    </source>
</evidence>
<evidence type="ECO:0000256" key="3">
    <source>
        <dbReference type="ARBA" id="ARBA00022448"/>
    </source>
</evidence>
<evidence type="ECO:0000256" key="10">
    <source>
        <dbReference type="ARBA" id="ARBA00023004"/>
    </source>
</evidence>
<keyword evidence="6 13" id="KW-0812">Transmembrane</keyword>
<comment type="similarity">
    <text evidence="12">Belongs to the cytochrome b561 family.</text>
</comment>
<dbReference type="PANTHER" id="PTHR30529">
    <property type="entry name" value="CYTOCHROME B561"/>
    <property type="match status" value="1"/>
</dbReference>
<proteinExistence type="inferred from homology"/>
<dbReference type="GO" id="GO:0046872">
    <property type="term" value="F:metal ion binding"/>
    <property type="evidence" value="ECO:0007669"/>
    <property type="project" value="UniProtKB-KW"/>
</dbReference>
<keyword evidence="10" id="KW-0408">Iron</keyword>
<evidence type="ECO:0000256" key="1">
    <source>
        <dbReference type="ARBA" id="ARBA00001970"/>
    </source>
</evidence>
<keyword evidence="4" id="KW-1003">Cell membrane</keyword>
<evidence type="ECO:0000256" key="11">
    <source>
        <dbReference type="ARBA" id="ARBA00023136"/>
    </source>
</evidence>
<name>A0A2R4MBG2_9HYPH</name>
<dbReference type="SUPFAM" id="SSF81342">
    <property type="entry name" value="Transmembrane di-heme cytochromes"/>
    <property type="match status" value="1"/>
</dbReference>
<keyword evidence="11 13" id="KW-0472">Membrane</keyword>
<dbReference type="Proteomes" id="UP000258927">
    <property type="component" value="Chromosome"/>
</dbReference>
<keyword evidence="16" id="KW-1185">Reference proteome</keyword>
<dbReference type="AlphaFoldDB" id="A0A2R4MBG2"/>